<protein>
    <submittedName>
        <fullName evidence="1">Uncharacterized protein</fullName>
    </submittedName>
</protein>
<feature type="non-terminal residue" evidence="1">
    <location>
        <position position="77"/>
    </location>
</feature>
<sequence length="77" mass="8253">MSSTLERQAVAVGELLVGEGPAVVIRGRVSLRRQDGQGAAYAVLQNLARRYGVRQDGTSGDEVRRGGVLQDLPLIHI</sequence>
<keyword evidence="2" id="KW-1185">Reference proteome</keyword>
<comment type="caution">
    <text evidence="1">The sequence shown here is derived from an EMBL/GenBank/DDBJ whole genome shotgun (WGS) entry which is preliminary data.</text>
</comment>
<evidence type="ECO:0000313" key="1">
    <source>
        <dbReference type="EMBL" id="TMR20023.1"/>
    </source>
</evidence>
<accession>A0A5S4FI07</accession>
<reference evidence="1 2" key="1">
    <citation type="submission" date="2019-05" db="EMBL/GenBank/DDBJ databases">
        <title>Draft genome sequence of Nonomuraea zeae DSM 100528.</title>
        <authorList>
            <person name="Saricaoglu S."/>
            <person name="Isik K."/>
        </authorList>
    </citation>
    <scope>NUCLEOTIDE SEQUENCE [LARGE SCALE GENOMIC DNA]</scope>
    <source>
        <strain evidence="1 2">DSM 100528</strain>
    </source>
</reference>
<dbReference type="AlphaFoldDB" id="A0A5S4FI07"/>
<evidence type="ECO:0000313" key="2">
    <source>
        <dbReference type="Proteomes" id="UP000306628"/>
    </source>
</evidence>
<dbReference type="Proteomes" id="UP000306628">
    <property type="component" value="Unassembled WGS sequence"/>
</dbReference>
<organism evidence="1 2">
    <name type="scientific">Nonomuraea zeae</name>
    <dbReference type="NCBI Taxonomy" id="1642303"/>
    <lineage>
        <taxon>Bacteria</taxon>
        <taxon>Bacillati</taxon>
        <taxon>Actinomycetota</taxon>
        <taxon>Actinomycetes</taxon>
        <taxon>Streptosporangiales</taxon>
        <taxon>Streptosporangiaceae</taxon>
        <taxon>Nonomuraea</taxon>
    </lineage>
</organism>
<dbReference type="EMBL" id="VCKX01000323">
    <property type="protein sequence ID" value="TMR20023.1"/>
    <property type="molecule type" value="Genomic_DNA"/>
</dbReference>
<gene>
    <name evidence="1" type="ORF">ETD85_52475</name>
</gene>
<name>A0A5S4FI07_9ACTN</name>
<proteinExistence type="predicted"/>